<accession>X1R8S3</accession>
<name>X1R8S3_9ZZZZ</name>
<comment type="caution">
    <text evidence="1">The sequence shown here is derived from an EMBL/GenBank/DDBJ whole genome shotgun (WGS) entry which is preliminary data.</text>
</comment>
<protein>
    <submittedName>
        <fullName evidence="1">Uncharacterized protein</fullName>
    </submittedName>
</protein>
<proteinExistence type="predicted"/>
<gene>
    <name evidence="1" type="ORF">S12H4_25764</name>
</gene>
<dbReference type="AlphaFoldDB" id="X1R8S3"/>
<organism evidence="1">
    <name type="scientific">marine sediment metagenome</name>
    <dbReference type="NCBI Taxonomy" id="412755"/>
    <lineage>
        <taxon>unclassified sequences</taxon>
        <taxon>metagenomes</taxon>
        <taxon>ecological metagenomes</taxon>
    </lineage>
</organism>
<dbReference type="EMBL" id="BARW01014556">
    <property type="protein sequence ID" value="GAI77142.1"/>
    <property type="molecule type" value="Genomic_DNA"/>
</dbReference>
<reference evidence="1" key="1">
    <citation type="journal article" date="2014" name="Front. Microbiol.">
        <title>High frequency of phylogenetically diverse reductive dehalogenase-homologous genes in deep subseafloor sedimentary metagenomes.</title>
        <authorList>
            <person name="Kawai M."/>
            <person name="Futagami T."/>
            <person name="Toyoda A."/>
            <person name="Takaki Y."/>
            <person name="Nishi S."/>
            <person name="Hori S."/>
            <person name="Arai W."/>
            <person name="Tsubouchi T."/>
            <person name="Morono Y."/>
            <person name="Uchiyama I."/>
            <person name="Ito T."/>
            <person name="Fujiyama A."/>
            <person name="Inagaki F."/>
            <person name="Takami H."/>
        </authorList>
    </citation>
    <scope>NUCLEOTIDE SEQUENCE</scope>
    <source>
        <strain evidence="1">Expedition CK06-06</strain>
    </source>
</reference>
<sequence>MRLDYRRIKETGSYNTWDEYYREERKLKEVFDKNLELIRKLKKGKC</sequence>
<evidence type="ECO:0000313" key="1">
    <source>
        <dbReference type="EMBL" id="GAI77142.1"/>
    </source>
</evidence>